<dbReference type="InterPro" id="IPR050105">
    <property type="entry name" value="MoCo_biosynth_MoaA/MoaC"/>
</dbReference>
<dbReference type="CDD" id="cd01420">
    <property type="entry name" value="MoaC_PE"/>
    <property type="match status" value="1"/>
</dbReference>
<dbReference type="PANTHER" id="PTHR22960:SF29">
    <property type="entry name" value="CYCLIC PYRANOPTERIN MONOPHOSPHATE SYNTHASE"/>
    <property type="match status" value="1"/>
</dbReference>
<organism evidence="7">
    <name type="scientific">plant metagenome</name>
    <dbReference type="NCBI Taxonomy" id="1297885"/>
    <lineage>
        <taxon>unclassified sequences</taxon>
        <taxon>metagenomes</taxon>
        <taxon>organismal metagenomes</taxon>
    </lineage>
</organism>
<dbReference type="InterPro" id="IPR002820">
    <property type="entry name" value="Mopterin_CF_biosynth-C_dom"/>
</dbReference>
<evidence type="ECO:0000256" key="4">
    <source>
        <dbReference type="ARBA" id="ARBA00023150"/>
    </source>
</evidence>
<dbReference type="InterPro" id="IPR023045">
    <property type="entry name" value="MoaC"/>
</dbReference>
<dbReference type="UniPathway" id="UPA00344"/>
<dbReference type="EMBL" id="CAADHY010000014">
    <property type="protein sequence ID" value="VFR19563.1"/>
    <property type="molecule type" value="Genomic_DNA"/>
</dbReference>
<dbReference type="EC" id="4.6.1.17" evidence="3"/>
<evidence type="ECO:0000313" key="7">
    <source>
        <dbReference type="EMBL" id="VFR19563.1"/>
    </source>
</evidence>
<sequence length="184" mass="19417">MIGLTRAPALRPFCPQPAKTPMTEPVAALSHLDDSGQIRMVDVGAKTPTLRTAIARGRVRLSGPAYALLTQPGQGKGEVLNTARVAGILAAKRCADLIPLCHSLPLAFAGVDFSLDDAACTVDIRATCRTSGQTGVEMEAMTAVSVAALTLYDMCKAADKGIVIEDICLEYKSGGKSGEWRRED</sequence>
<keyword evidence="5" id="KW-0456">Lyase</keyword>
<dbReference type="HAMAP" id="MF_01224_B">
    <property type="entry name" value="MoaC_B"/>
    <property type="match status" value="1"/>
</dbReference>
<keyword evidence="4" id="KW-0501">Molybdenum cofactor biosynthesis</keyword>
<comment type="pathway">
    <text evidence="2">Cofactor biosynthesis; molybdopterin biosynthesis.</text>
</comment>
<evidence type="ECO:0000256" key="5">
    <source>
        <dbReference type="ARBA" id="ARBA00023239"/>
    </source>
</evidence>
<evidence type="ECO:0000313" key="8">
    <source>
        <dbReference type="EMBL" id="VFR41357.1"/>
    </source>
</evidence>
<evidence type="ECO:0000256" key="1">
    <source>
        <dbReference type="ARBA" id="ARBA00001637"/>
    </source>
</evidence>
<dbReference type="Gene3D" id="3.30.70.640">
    <property type="entry name" value="Molybdopterin cofactor biosynthesis C (MoaC) domain"/>
    <property type="match status" value="1"/>
</dbReference>
<dbReference type="NCBIfam" id="NF006870">
    <property type="entry name" value="PRK09364.1"/>
    <property type="match status" value="1"/>
</dbReference>
<dbReference type="InterPro" id="IPR036522">
    <property type="entry name" value="MoaC_sf"/>
</dbReference>
<dbReference type="AlphaFoldDB" id="A0A484P1E9"/>
<dbReference type="SUPFAM" id="SSF55040">
    <property type="entry name" value="Molybdenum cofactor biosynthesis protein C, MoaC"/>
    <property type="match status" value="1"/>
</dbReference>
<evidence type="ECO:0000259" key="6">
    <source>
        <dbReference type="Pfam" id="PF01967"/>
    </source>
</evidence>
<name>A0A484P1E9_9ZZZZ</name>
<gene>
    <name evidence="7" type="ORF">AMP9_3260</name>
    <name evidence="8" type="ORF">ANT2_3318</name>
    <name evidence="9" type="ORF">ANT3_3321</name>
</gene>
<dbReference type="PANTHER" id="PTHR22960">
    <property type="entry name" value="MOLYBDOPTERIN COFACTOR SYNTHESIS PROTEIN A"/>
    <property type="match status" value="1"/>
</dbReference>
<dbReference type="GO" id="GO:0061799">
    <property type="term" value="F:cyclic pyranopterin monophosphate synthase activity"/>
    <property type="evidence" value="ECO:0007669"/>
    <property type="project" value="UniProtKB-EC"/>
</dbReference>
<feature type="domain" description="Molybdopterin cofactor biosynthesis C (MoaC)" evidence="6">
    <location>
        <begin position="40"/>
        <end position="175"/>
    </location>
</feature>
<reference evidence="7" key="1">
    <citation type="submission" date="2019-03" db="EMBL/GenBank/DDBJ databases">
        <authorList>
            <person name="Danneels B."/>
        </authorList>
    </citation>
    <scope>NUCLEOTIDE SEQUENCE</scope>
</reference>
<protein>
    <recommendedName>
        <fullName evidence="3">cyclic pyranopterin monophosphate synthase</fullName>
        <ecNumber evidence="3">4.6.1.17</ecNumber>
    </recommendedName>
</protein>
<proteinExistence type="inferred from homology"/>
<evidence type="ECO:0000313" key="9">
    <source>
        <dbReference type="EMBL" id="VFR66819.1"/>
    </source>
</evidence>
<comment type="catalytic activity">
    <reaction evidence="1">
        <text>(8S)-3',8-cyclo-7,8-dihydroguanosine 5'-triphosphate = cyclic pyranopterin phosphate + diphosphate</text>
        <dbReference type="Rhea" id="RHEA:49580"/>
        <dbReference type="ChEBI" id="CHEBI:33019"/>
        <dbReference type="ChEBI" id="CHEBI:59648"/>
        <dbReference type="ChEBI" id="CHEBI:131766"/>
        <dbReference type="EC" id="4.6.1.17"/>
    </reaction>
</comment>
<dbReference type="EMBL" id="CAADID010000017">
    <property type="protein sequence ID" value="VFR66819.1"/>
    <property type="molecule type" value="Genomic_DNA"/>
</dbReference>
<dbReference type="Pfam" id="PF01967">
    <property type="entry name" value="MoaC"/>
    <property type="match status" value="1"/>
</dbReference>
<evidence type="ECO:0000256" key="2">
    <source>
        <dbReference type="ARBA" id="ARBA00005046"/>
    </source>
</evidence>
<evidence type="ECO:0000256" key="3">
    <source>
        <dbReference type="ARBA" id="ARBA00012575"/>
    </source>
</evidence>
<accession>A0A484P1E9</accession>
<dbReference type="InterPro" id="IPR047594">
    <property type="entry name" value="MoaC_bact/euk"/>
</dbReference>
<dbReference type="NCBIfam" id="TIGR00581">
    <property type="entry name" value="moaC"/>
    <property type="match status" value="1"/>
</dbReference>
<dbReference type="EMBL" id="CAADIG010000013">
    <property type="protein sequence ID" value="VFR41357.1"/>
    <property type="molecule type" value="Genomic_DNA"/>
</dbReference>
<dbReference type="GO" id="GO:0006777">
    <property type="term" value="P:Mo-molybdopterin cofactor biosynthetic process"/>
    <property type="evidence" value="ECO:0007669"/>
    <property type="project" value="UniProtKB-KW"/>
</dbReference>